<proteinExistence type="predicted"/>
<dbReference type="AlphaFoldDB" id="A0A2R6ADR6"/>
<gene>
    <name evidence="1" type="ORF">B9Q01_00515</name>
</gene>
<dbReference type="EMBL" id="NEXC01000002">
    <property type="protein sequence ID" value="PSN84524.1"/>
    <property type="molecule type" value="Genomic_DNA"/>
</dbReference>
<sequence length="77" mass="9168">MVQRLIQTEKLERFIYEYLLEKGSAVTLSELKEALKRFSGISDQKIRHAIMKLEMYGFVVTYERKENDLTITIKERP</sequence>
<comment type="caution">
    <text evidence="1">The sequence shown here is derived from an EMBL/GenBank/DDBJ whole genome shotgun (WGS) entry which is preliminary data.</text>
</comment>
<dbReference type="InterPro" id="IPR036388">
    <property type="entry name" value="WH-like_DNA-bd_sf"/>
</dbReference>
<reference evidence="1 2" key="1">
    <citation type="submission" date="2017-04" db="EMBL/GenBank/DDBJ databases">
        <title>Novel microbial lineages endemic to geothermal iron-oxide mats fill important gaps in the evolutionary history of Archaea.</title>
        <authorList>
            <person name="Jay Z.J."/>
            <person name="Beam J.P."/>
            <person name="Dlakic M."/>
            <person name="Rusch D.B."/>
            <person name="Kozubal M.A."/>
            <person name="Inskeep W.P."/>
        </authorList>
    </citation>
    <scope>NUCLEOTIDE SEQUENCE [LARGE SCALE GENOMIC DNA]</scope>
    <source>
        <strain evidence="1">OSP_D</strain>
    </source>
</reference>
<accession>A0A2R6ADR6</accession>
<name>A0A2R6ADR6_9ARCH</name>
<dbReference type="Proteomes" id="UP000240880">
    <property type="component" value="Unassembled WGS sequence"/>
</dbReference>
<dbReference type="Gene3D" id="1.10.10.10">
    <property type="entry name" value="Winged helix-like DNA-binding domain superfamily/Winged helix DNA-binding domain"/>
    <property type="match status" value="1"/>
</dbReference>
<dbReference type="InterPro" id="IPR036390">
    <property type="entry name" value="WH_DNA-bd_sf"/>
</dbReference>
<evidence type="ECO:0000313" key="2">
    <source>
        <dbReference type="Proteomes" id="UP000240880"/>
    </source>
</evidence>
<organism evidence="1 2">
    <name type="scientific">Candidatus Marsarchaeota G1 archaeon OSP_D</name>
    <dbReference type="NCBI Taxonomy" id="1978155"/>
    <lineage>
        <taxon>Archaea</taxon>
        <taxon>Candidatus Marsarchaeota</taxon>
        <taxon>Candidatus Marsarchaeota group 1</taxon>
    </lineage>
</organism>
<dbReference type="SUPFAM" id="SSF46785">
    <property type="entry name" value="Winged helix' DNA-binding domain"/>
    <property type="match status" value="1"/>
</dbReference>
<protein>
    <submittedName>
        <fullName evidence="1">Uncharacterized protein</fullName>
    </submittedName>
</protein>
<evidence type="ECO:0000313" key="1">
    <source>
        <dbReference type="EMBL" id="PSN84524.1"/>
    </source>
</evidence>